<dbReference type="FunFam" id="3.30.160.60:FF:000100">
    <property type="entry name" value="Zinc finger 45-like"/>
    <property type="match status" value="1"/>
</dbReference>
<dbReference type="GO" id="GO:0048598">
    <property type="term" value="P:embryonic morphogenesis"/>
    <property type="evidence" value="ECO:0007669"/>
    <property type="project" value="UniProtKB-ARBA"/>
</dbReference>
<evidence type="ECO:0000256" key="3">
    <source>
        <dbReference type="ARBA" id="ARBA00022771"/>
    </source>
</evidence>
<feature type="domain" description="ZAD" evidence="10">
    <location>
        <begin position="8"/>
        <end position="81"/>
    </location>
</feature>
<dbReference type="SMART" id="SM00355">
    <property type="entry name" value="ZnF_C2H2"/>
    <property type="match status" value="11"/>
</dbReference>
<feature type="binding site" evidence="7">
    <location>
        <position position="54"/>
    </location>
    <ligand>
        <name>Zn(2+)</name>
        <dbReference type="ChEBI" id="CHEBI:29105"/>
    </ligand>
</feature>
<evidence type="ECO:0000313" key="11">
    <source>
        <dbReference type="EMBL" id="KAK9882644.1"/>
    </source>
</evidence>
<dbReference type="SMART" id="SM00868">
    <property type="entry name" value="zf-AD"/>
    <property type="match status" value="1"/>
</dbReference>
<dbReference type="GO" id="GO:0005634">
    <property type="term" value="C:nucleus"/>
    <property type="evidence" value="ECO:0007669"/>
    <property type="project" value="InterPro"/>
</dbReference>
<keyword evidence="2" id="KW-0677">Repeat</keyword>
<reference evidence="11 12" key="1">
    <citation type="submission" date="2023-03" db="EMBL/GenBank/DDBJ databases">
        <title>Genome insight into feeding habits of ladybird beetles.</title>
        <authorList>
            <person name="Li H.-S."/>
            <person name="Huang Y.-H."/>
            <person name="Pang H."/>
        </authorList>
    </citation>
    <scope>NUCLEOTIDE SEQUENCE [LARGE SCALE GENOMIC DNA]</scope>
    <source>
        <strain evidence="11">SYSU_2023b</strain>
        <tissue evidence="11">Whole body</tissue>
    </source>
</reference>
<evidence type="ECO:0000256" key="8">
    <source>
        <dbReference type="SAM" id="MobiDB-lite"/>
    </source>
</evidence>
<keyword evidence="4 7" id="KW-0862">Zinc</keyword>
<proteinExistence type="predicted"/>
<sequence>MNLNNFSGLCRCCMDIGTMEIFENVFENVSLATVIEKCTQKTLSLRDDLPKKICQKCFDKLATSYSFIRKFHQVQESLKQLLYSTKIKSLCKGITNDQVISTEDILPDNRTDFALYNSNIDICKHHECKKHIDGSDDDIPLSKLKKSLGSLENSNLDKRKSESGQTNLNKTTGNRHFHTKHILQNVRGRTDRIRRKDEKYYCLKCNECFNNIKLLVKHCRNTGHPIPRRYQCETCLMKFLTKSSLKSHLRIHSKEQPYICEICKMKFSLNSNLQRHKRRHTGEKDFFCEICGRGFIQKYTLTIHMRLHNGETPYKCQECGKGYRAKSLLTQHLNKHKGLETYYHQHYLKHGSLKVECSICKKQLTKSGLYTHMKVQHGDGLKTFLCNLCGKKYSSKKYLEIHMNIHTRKITYNCDVCKKTFSHHNYLKIHMRIHSGEKPHCCHTCGKTFTQRAHLDGHMRTHTGARPYNCNYCNKSFALKGNLMVHLRIHTGQRPHHCSICNKEFFNLSNKKKHESSVHQITHDTKSRLDA</sequence>
<evidence type="ECO:0000256" key="1">
    <source>
        <dbReference type="ARBA" id="ARBA00022723"/>
    </source>
</evidence>
<keyword evidence="5" id="KW-0539">Nucleus</keyword>
<feature type="domain" description="C2H2-type" evidence="9">
    <location>
        <begin position="200"/>
        <end position="229"/>
    </location>
</feature>
<feature type="domain" description="C2H2-type" evidence="9">
    <location>
        <begin position="314"/>
        <end position="341"/>
    </location>
</feature>
<feature type="binding site" evidence="7">
    <location>
        <position position="13"/>
    </location>
    <ligand>
        <name>Zn(2+)</name>
        <dbReference type="ChEBI" id="CHEBI:29105"/>
    </ligand>
</feature>
<feature type="domain" description="C2H2-type" evidence="9">
    <location>
        <begin position="496"/>
        <end position="519"/>
    </location>
</feature>
<dbReference type="Proteomes" id="UP001431783">
    <property type="component" value="Unassembled WGS sequence"/>
</dbReference>
<feature type="domain" description="C2H2-type" evidence="9">
    <location>
        <begin position="230"/>
        <end position="257"/>
    </location>
</feature>
<dbReference type="Gene3D" id="3.30.160.60">
    <property type="entry name" value="Classic Zinc Finger"/>
    <property type="match status" value="9"/>
</dbReference>
<feature type="domain" description="C2H2-type" evidence="9">
    <location>
        <begin position="412"/>
        <end position="439"/>
    </location>
</feature>
<dbReference type="Pfam" id="PF07776">
    <property type="entry name" value="zf-AD"/>
    <property type="match status" value="1"/>
</dbReference>
<dbReference type="InterPro" id="IPR012934">
    <property type="entry name" value="Znf_AD"/>
</dbReference>
<keyword evidence="1 7" id="KW-0479">Metal-binding</keyword>
<feature type="region of interest" description="Disordered" evidence="8">
    <location>
        <begin position="512"/>
        <end position="531"/>
    </location>
</feature>
<evidence type="ECO:0000256" key="5">
    <source>
        <dbReference type="ARBA" id="ARBA00023242"/>
    </source>
</evidence>
<dbReference type="FunFam" id="3.30.160.60:FF:002343">
    <property type="entry name" value="Zinc finger protein 33A"/>
    <property type="match status" value="2"/>
</dbReference>
<feature type="domain" description="C2H2-type" evidence="9">
    <location>
        <begin position="468"/>
        <end position="495"/>
    </location>
</feature>
<dbReference type="GO" id="GO:0000981">
    <property type="term" value="F:DNA-binding transcription factor activity, RNA polymerase II-specific"/>
    <property type="evidence" value="ECO:0007669"/>
    <property type="project" value="TreeGrafter"/>
</dbReference>
<dbReference type="Pfam" id="PF00096">
    <property type="entry name" value="zf-C2H2"/>
    <property type="match status" value="7"/>
</dbReference>
<dbReference type="PROSITE" id="PS50157">
    <property type="entry name" value="ZINC_FINGER_C2H2_2"/>
    <property type="match status" value="10"/>
</dbReference>
<dbReference type="InterPro" id="IPR036236">
    <property type="entry name" value="Znf_C2H2_sf"/>
</dbReference>
<feature type="domain" description="C2H2-type" evidence="9">
    <location>
        <begin position="258"/>
        <end position="285"/>
    </location>
</feature>
<evidence type="ECO:0000256" key="2">
    <source>
        <dbReference type="ARBA" id="ARBA00022737"/>
    </source>
</evidence>
<evidence type="ECO:0000256" key="6">
    <source>
        <dbReference type="PROSITE-ProRule" id="PRU00042"/>
    </source>
</evidence>
<feature type="binding site" evidence="7">
    <location>
        <position position="10"/>
    </location>
    <ligand>
        <name>Zn(2+)</name>
        <dbReference type="ChEBI" id="CHEBI:29105"/>
    </ligand>
</feature>
<dbReference type="AlphaFoldDB" id="A0AAW1USX7"/>
<gene>
    <name evidence="11" type="ORF">WA026_022513</name>
</gene>
<feature type="domain" description="C2H2-type" evidence="9">
    <location>
        <begin position="384"/>
        <end position="411"/>
    </location>
</feature>
<keyword evidence="3 6" id="KW-0863">Zinc-finger</keyword>
<dbReference type="EMBL" id="JARQZJ010000079">
    <property type="protein sequence ID" value="KAK9882644.1"/>
    <property type="molecule type" value="Genomic_DNA"/>
</dbReference>
<dbReference type="SUPFAM" id="SSF57716">
    <property type="entry name" value="Glucocorticoid receptor-like (DNA-binding domain)"/>
    <property type="match status" value="1"/>
</dbReference>
<dbReference type="PROSITE" id="PS00028">
    <property type="entry name" value="ZINC_FINGER_C2H2_1"/>
    <property type="match status" value="9"/>
</dbReference>
<organism evidence="11 12">
    <name type="scientific">Henosepilachna vigintioctopunctata</name>
    <dbReference type="NCBI Taxonomy" id="420089"/>
    <lineage>
        <taxon>Eukaryota</taxon>
        <taxon>Metazoa</taxon>
        <taxon>Ecdysozoa</taxon>
        <taxon>Arthropoda</taxon>
        <taxon>Hexapoda</taxon>
        <taxon>Insecta</taxon>
        <taxon>Pterygota</taxon>
        <taxon>Neoptera</taxon>
        <taxon>Endopterygota</taxon>
        <taxon>Coleoptera</taxon>
        <taxon>Polyphaga</taxon>
        <taxon>Cucujiformia</taxon>
        <taxon>Coccinelloidea</taxon>
        <taxon>Coccinellidae</taxon>
        <taxon>Epilachninae</taxon>
        <taxon>Epilachnini</taxon>
        <taxon>Henosepilachna</taxon>
    </lineage>
</organism>
<protein>
    <recommendedName>
        <fullName evidence="13">Gastrula zinc finger protein XlCGF57.1-like</fullName>
    </recommendedName>
</protein>
<keyword evidence="12" id="KW-1185">Reference proteome</keyword>
<dbReference type="GO" id="GO:0000978">
    <property type="term" value="F:RNA polymerase II cis-regulatory region sequence-specific DNA binding"/>
    <property type="evidence" value="ECO:0007669"/>
    <property type="project" value="TreeGrafter"/>
</dbReference>
<dbReference type="SUPFAM" id="SSF57667">
    <property type="entry name" value="beta-beta-alpha zinc fingers"/>
    <property type="match status" value="6"/>
</dbReference>
<dbReference type="Gene3D" id="3.40.1800.20">
    <property type="match status" value="1"/>
</dbReference>
<feature type="compositionally biased region" description="Polar residues" evidence="8">
    <location>
        <begin position="163"/>
        <end position="172"/>
    </location>
</feature>
<dbReference type="FunFam" id="3.30.160.60:FF:000303">
    <property type="entry name" value="Zinc finger protein 41"/>
    <property type="match status" value="1"/>
</dbReference>
<feature type="domain" description="C2H2-type" evidence="9">
    <location>
        <begin position="440"/>
        <end position="467"/>
    </location>
</feature>
<evidence type="ECO:0000256" key="7">
    <source>
        <dbReference type="PROSITE-ProRule" id="PRU01263"/>
    </source>
</evidence>
<dbReference type="FunFam" id="3.30.160.60:FF:000624">
    <property type="entry name" value="zinc finger protein 697"/>
    <property type="match status" value="3"/>
</dbReference>
<dbReference type="PANTHER" id="PTHR23235">
    <property type="entry name" value="KRUEPPEL-LIKE TRANSCRIPTION FACTOR"/>
    <property type="match status" value="1"/>
</dbReference>
<feature type="domain" description="C2H2-type" evidence="9">
    <location>
        <begin position="286"/>
        <end position="313"/>
    </location>
</feature>
<feature type="compositionally biased region" description="Basic and acidic residues" evidence="8">
    <location>
        <begin position="515"/>
        <end position="531"/>
    </location>
</feature>
<dbReference type="PROSITE" id="PS51915">
    <property type="entry name" value="ZAD"/>
    <property type="match status" value="1"/>
</dbReference>
<dbReference type="InterPro" id="IPR013087">
    <property type="entry name" value="Znf_C2H2_type"/>
</dbReference>
<feature type="region of interest" description="Disordered" evidence="8">
    <location>
        <begin position="154"/>
        <end position="173"/>
    </location>
</feature>
<dbReference type="PANTHER" id="PTHR23235:SF142">
    <property type="entry name" value="ZINC FINGER PROTEIN 384"/>
    <property type="match status" value="1"/>
</dbReference>
<evidence type="ECO:0000313" key="12">
    <source>
        <dbReference type="Proteomes" id="UP001431783"/>
    </source>
</evidence>
<comment type="caution">
    <text evidence="11">The sequence shown here is derived from an EMBL/GenBank/DDBJ whole genome shotgun (WGS) entry which is preliminary data.</text>
</comment>
<dbReference type="Pfam" id="PF12874">
    <property type="entry name" value="zf-met"/>
    <property type="match status" value="1"/>
</dbReference>
<name>A0AAW1USX7_9CUCU</name>
<feature type="binding site" evidence="7">
    <location>
        <position position="57"/>
    </location>
    <ligand>
        <name>Zn(2+)</name>
        <dbReference type="ChEBI" id="CHEBI:29105"/>
    </ligand>
</feature>
<evidence type="ECO:0000259" key="10">
    <source>
        <dbReference type="PROSITE" id="PS51915"/>
    </source>
</evidence>
<evidence type="ECO:0008006" key="13">
    <source>
        <dbReference type="Google" id="ProtNLM"/>
    </source>
</evidence>
<evidence type="ECO:0000256" key="4">
    <source>
        <dbReference type="ARBA" id="ARBA00022833"/>
    </source>
</evidence>
<accession>A0AAW1USX7</accession>
<evidence type="ECO:0000259" key="9">
    <source>
        <dbReference type="PROSITE" id="PS50157"/>
    </source>
</evidence>
<dbReference type="GO" id="GO:0008270">
    <property type="term" value="F:zinc ion binding"/>
    <property type="evidence" value="ECO:0007669"/>
    <property type="project" value="UniProtKB-UniRule"/>
</dbReference>